<evidence type="ECO:0008006" key="4">
    <source>
        <dbReference type="Google" id="ProtNLM"/>
    </source>
</evidence>
<reference evidence="3" key="1">
    <citation type="journal article" date="2019" name="Int. J. Syst. Evol. Microbiol.">
        <title>The Global Catalogue of Microorganisms (GCM) 10K type strain sequencing project: providing services to taxonomists for standard genome sequencing and annotation.</title>
        <authorList>
            <consortium name="The Broad Institute Genomics Platform"/>
            <consortium name="The Broad Institute Genome Sequencing Center for Infectious Disease"/>
            <person name="Wu L."/>
            <person name="Ma J."/>
        </authorList>
    </citation>
    <scope>NUCLEOTIDE SEQUENCE [LARGE SCALE GENOMIC DNA]</scope>
    <source>
        <strain evidence="3">JCM 9092</strain>
    </source>
</reference>
<gene>
    <name evidence="2" type="ORF">GCM10010449_11170</name>
</gene>
<name>A0ABP6M8R6_9ACTN</name>
<dbReference type="EMBL" id="BAAAUG010000021">
    <property type="protein sequence ID" value="GAA3089096.1"/>
    <property type="molecule type" value="Genomic_DNA"/>
</dbReference>
<keyword evidence="3" id="KW-1185">Reference proteome</keyword>
<keyword evidence="1" id="KW-1133">Transmembrane helix</keyword>
<dbReference type="Proteomes" id="UP001501637">
    <property type="component" value="Unassembled WGS sequence"/>
</dbReference>
<comment type="caution">
    <text evidence="2">The sequence shown here is derived from an EMBL/GenBank/DDBJ whole genome shotgun (WGS) entry which is preliminary data.</text>
</comment>
<organism evidence="2 3">
    <name type="scientific">Streptomyces rectiviolaceus</name>
    <dbReference type="NCBI Taxonomy" id="332591"/>
    <lineage>
        <taxon>Bacteria</taxon>
        <taxon>Bacillati</taxon>
        <taxon>Actinomycetota</taxon>
        <taxon>Actinomycetes</taxon>
        <taxon>Kitasatosporales</taxon>
        <taxon>Streptomycetaceae</taxon>
        <taxon>Streptomyces</taxon>
    </lineage>
</organism>
<keyword evidence="1" id="KW-0472">Membrane</keyword>
<accession>A0ABP6M8R6</accession>
<proteinExistence type="predicted"/>
<feature type="transmembrane region" description="Helical" evidence="1">
    <location>
        <begin position="30"/>
        <end position="47"/>
    </location>
</feature>
<keyword evidence="1" id="KW-0812">Transmembrane</keyword>
<evidence type="ECO:0000313" key="3">
    <source>
        <dbReference type="Proteomes" id="UP001501637"/>
    </source>
</evidence>
<evidence type="ECO:0000256" key="1">
    <source>
        <dbReference type="SAM" id="Phobius"/>
    </source>
</evidence>
<sequence length="50" mass="5371">MNNQTDQRTVLLMLVGCGSVYAAFEYPSFGAALLVGIGAVTLLHLLMKDQ</sequence>
<dbReference type="RefSeq" id="WP_344519299.1">
    <property type="nucleotide sequence ID" value="NZ_BAAAUG010000021.1"/>
</dbReference>
<protein>
    <recommendedName>
        <fullName evidence="4">Lipoprotein</fullName>
    </recommendedName>
</protein>
<evidence type="ECO:0000313" key="2">
    <source>
        <dbReference type="EMBL" id="GAA3089096.1"/>
    </source>
</evidence>